<evidence type="ECO:0000256" key="2">
    <source>
        <dbReference type="ARBA" id="ARBA00022741"/>
    </source>
</evidence>
<dbReference type="GO" id="GO:0016874">
    <property type="term" value="F:ligase activity"/>
    <property type="evidence" value="ECO:0007669"/>
    <property type="project" value="UniProtKB-KW"/>
</dbReference>
<dbReference type="Gene3D" id="3.30.470.20">
    <property type="entry name" value="ATP-grasp fold, B domain"/>
    <property type="match status" value="1"/>
</dbReference>
<keyword evidence="2 4" id="KW-0547">Nucleotide-binding</keyword>
<name>A0A1G9N1H1_9GAMM</name>
<feature type="domain" description="ATP-grasp" evidence="5">
    <location>
        <begin position="112"/>
        <end position="307"/>
    </location>
</feature>
<keyword evidence="7" id="KW-1185">Reference proteome</keyword>
<evidence type="ECO:0000256" key="3">
    <source>
        <dbReference type="ARBA" id="ARBA00022840"/>
    </source>
</evidence>
<dbReference type="GO" id="GO:0005524">
    <property type="term" value="F:ATP binding"/>
    <property type="evidence" value="ECO:0007669"/>
    <property type="project" value="UniProtKB-UniRule"/>
</dbReference>
<dbReference type="PANTHER" id="PTHR43585">
    <property type="entry name" value="FUMIPYRROLE BIOSYNTHESIS PROTEIN C"/>
    <property type="match status" value="1"/>
</dbReference>
<evidence type="ECO:0000313" key="7">
    <source>
        <dbReference type="Proteomes" id="UP000198654"/>
    </source>
</evidence>
<dbReference type="STRING" id="119000.SAMN05661010_02607"/>
<dbReference type="InterPro" id="IPR011761">
    <property type="entry name" value="ATP-grasp"/>
</dbReference>
<dbReference type="Pfam" id="PF13535">
    <property type="entry name" value="ATP-grasp_4"/>
    <property type="match status" value="1"/>
</dbReference>
<dbReference type="AlphaFoldDB" id="A0A1G9N1H1"/>
<protein>
    <submittedName>
        <fullName evidence="6">ATP-grasp domain-containing protein</fullName>
    </submittedName>
</protein>
<dbReference type="GO" id="GO:0046872">
    <property type="term" value="F:metal ion binding"/>
    <property type="evidence" value="ECO:0007669"/>
    <property type="project" value="InterPro"/>
</dbReference>
<reference evidence="6 7" key="1">
    <citation type="submission" date="2016-10" db="EMBL/GenBank/DDBJ databases">
        <authorList>
            <person name="de Groot N.N."/>
        </authorList>
    </citation>
    <scope>NUCLEOTIDE SEQUENCE [LARGE SCALE GENOMIC DNA]</scope>
    <source>
        <strain evidence="6 7">DSM 14789</strain>
    </source>
</reference>
<dbReference type="PROSITE" id="PS50975">
    <property type="entry name" value="ATP_GRASP"/>
    <property type="match status" value="1"/>
</dbReference>
<dbReference type="RefSeq" id="WP_089729248.1">
    <property type="nucleotide sequence ID" value="NZ_FNGI01000007.1"/>
</dbReference>
<dbReference type="OrthoDB" id="24041at2"/>
<dbReference type="InterPro" id="IPR052032">
    <property type="entry name" value="ATP-dep_AA_Ligase"/>
</dbReference>
<accession>A0A1G9N1H1</accession>
<dbReference type="SUPFAM" id="SSF56059">
    <property type="entry name" value="Glutathione synthetase ATP-binding domain-like"/>
    <property type="match status" value="1"/>
</dbReference>
<proteinExistence type="predicted"/>
<sequence length="409" mass="45516">MKGIIVDCYGAGVHLAKNLLCKNVELDHVRSSNYIPIPFRATYSEEIFSNSIMLDESQELSQIDLLRKDDYDFVIAGSESGVIMADKIASFLNLAGNDVNLSKARRNKALMLERLKLNGLKTVDSVLVNTPNFEAPSDFYPMVVKPVDSGGSEDVRICIDGHAAKKAVCDILNKKNIFGCKNKAALLQKKLLGTQFMVNSISFEGHHKVTEIWKEERVHTPEGYSIYDKEVLMPHDFEYKDEIISYVDDVLTALGMQFGPAHTELFFTKDGPVLLESASRIQGGIDGEALVAALGSSQITQTVNLLLNNSSFHSIKPDYSPEKAVMLVNFIAHKAGLIKDIVLDGTVKKLSSFHSSKLSVKKGGFLSRTIDLLTKPGHLYLINESREKIFKDYENVREFEEKGKIFFLG</sequence>
<organism evidence="6 7">
    <name type="scientific">Modicisalibacter muralis</name>
    <dbReference type="NCBI Taxonomy" id="119000"/>
    <lineage>
        <taxon>Bacteria</taxon>
        <taxon>Pseudomonadati</taxon>
        <taxon>Pseudomonadota</taxon>
        <taxon>Gammaproteobacteria</taxon>
        <taxon>Oceanospirillales</taxon>
        <taxon>Halomonadaceae</taxon>
        <taxon>Modicisalibacter</taxon>
    </lineage>
</organism>
<dbReference type="EMBL" id="FNGI01000007">
    <property type="protein sequence ID" value="SDL80372.1"/>
    <property type="molecule type" value="Genomic_DNA"/>
</dbReference>
<keyword evidence="1" id="KW-0436">Ligase</keyword>
<dbReference type="NCBIfam" id="NF005543">
    <property type="entry name" value="PRK07206.1"/>
    <property type="match status" value="1"/>
</dbReference>
<evidence type="ECO:0000259" key="5">
    <source>
        <dbReference type="PROSITE" id="PS50975"/>
    </source>
</evidence>
<evidence type="ECO:0000256" key="4">
    <source>
        <dbReference type="PROSITE-ProRule" id="PRU00409"/>
    </source>
</evidence>
<keyword evidence="3 4" id="KW-0067">ATP-binding</keyword>
<dbReference type="Proteomes" id="UP000198654">
    <property type="component" value="Unassembled WGS sequence"/>
</dbReference>
<evidence type="ECO:0000313" key="6">
    <source>
        <dbReference type="EMBL" id="SDL80372.1"/>
    </source>
</evidence>
<gene>
    <name evidence="6" type="ORF">SAMN05661010_02607</name>
</gene>
<dbReference type="PANTHER" id="PTHR43585:SF2">
    <property type="entry name" value="ATP-GRASP ENZYME FSQD"/>
    <property type="match status" value="1"/>
</dbReference>
<evidence type="ECO:0000256" key="1">
    <source>
        <dbReference type="ARBA" id="ARBA00022598"/>
    </source>
</evidence>